<gene>
    <name evidence="3" type="ORF">ICJ84_00005</name>
</gene>
<evidence type="ECO:0000259" key="2">
    <source>
        <dbReference type="Pfam" id="PF01370"/>
    </source>
</evidence>
<keyword evidence="1" id="KW-0520">NAD</keyword>
<feature type="domain" description="NAD-dependent epimerase/dehydratase" evidence="2">
    <location>
        <begin position="3"/>
        <end position="264"/>
    </location>
</feature>
<evidence type="ECO:0000313" key="3">
    <source>
        <dbReference type="EMBL" id="MBD0833806.1"/>
    </source>
</evidence>
<dbReference type="SUPFAM" id="SSF51735">
    <property type="entry name" value="NAD(P)-binding Rossmann-fold domains"/>
    <property type="match status" value="1"/>
</dbReference>
<accession>A0A8J6UI44</accession>
<keyword evidence="4" id="KW-1185">Reference proteome</keyword>
<name>A0A8J6UI44_9FLAO</name>
<dbReference type="EMBL" id="JACVXC010000001">
    <property type="protein sequence ID" value="MBD0833806.1"/>
    <property type="molecule type" value="Genomic_DNA"/>
</dbReference>
<dbReference type="Gene3D" id="3.90.25.10">
    <property type="entry name" value="UDP-galactose 4-epimerase, domain 1"/>
    <property type="match status" value="1"/>
</dbReference>
<sequence length="336" mass="38099">MKVLITGIAGFIGFYLAKTLLEKNIKVVGIDNINNYYDTNLKYARLNELGINKKNILADGSLVKSEIYSSLGFAKLDIIELKSIEKLFQEEGFTHVVNLAAQAGVRYSLENPHTYVQSNLVGFVNLLECCRHYNVKHFVYASSSSVYGANSKIPFSEKDRTDEPVSLYAATKKSNELMAYTYSHLYNLPTTGLRFFTVYGPWGRPDMAPMLFASAILEGKPIKVFNNGNMQRDFTYVEDIVKGVECILDVLPEKMPKADIFNIGNSKPIKLMDFISELETALGEQAIKEFYPMQDGDVQRTYADVSHLTERTGYKPKTNLRDGVKEFAKWFLNYER</sequence>
<dbReference type="RefSeq" id="WP_188214309.1">
    <property type="nucleotide sequence ID" value="NZ_BAABGH010000004.1"/>
</dbReference>
<proteinExistence type="predicted"/>
<dbReference type="InterPro" id="IPR036291">
    <property type="entry name" value="NAD(P)-bd_dom_sf"/>
</dbReference>
<comment type="caution">
    <text evidence="3">The sequence shown here is derived from an EMBL/GenBank/DDBJ whole genome shotgun (WGS) entry which is preliminary data.</text>
</comment>
<reference evidence="3" key="2">
    <citation type="submission" date="2020-09" db="EMBL/GenBank/DDBJ databases">
        <authorList>
            <person name="Wu Z."/>
        </authorList>
    </citation>
    <scope>NUCLEOTIDE SEQUENCE</scope>
    <source>
        <strain evidence="3">SC17</strain>
    </source>
</reference>
<dbReference type="Gene3D" id="3.40.50.720">
    <property type="entry name" value="NAD(P)-binding Rossmann-like Domain"/>
    <property type="match status" value="1"/>
</dbReference>
<organism evidence="3 4">
    <name type="scientific">Aestuariibaculum suncheonense</name>
    <dbReference type="NCBI Taxonomy" id="1028745"/>
    <lineage>
        <taxon>Bacteria</taxon>
        <taxon>Pseudomonadati</taxon>
        <taxon>Bacteroidota</taxon>
        <taxon>Flavobacteriia</taxon>
        <taxon>Flavobacteriales</taxon>
        <taxon>Flavobacteriaceae</taxon>
    </lineage>
</organism>
<dbReference type="PRINTS" id="PR01713">
    <property type="entry name" value="NUCEPIMERASE"/>
</dbReference>
<dbReference type="CDD" id="cd05253">
    <property type="entry name" value="UDP_GE_SDE_e"/>
    <property type="match status" value="1"/>
</dbReference>
<evidence type="ECO:0000256" key="1">
    <source>
        <dbReference type="ARBA" id="ARBA00023027"/>
    </source>
</evidence>
<protein>
    <submittedName>
        <fullName evidence="3">NAD-dependent epimerase</fullName>
    </submittedName>
</protein>
<dbReference type="InterPro" id="IPR001509">
    <property type="entry name" value="Epimerase_deHydtase"/>
</dbReference>
<dbReference type="AlphaFoldDB" id="A0A8J6UI44"/>
<dbReference type="Pfam" id="PF01370">
    <property type="entry name" value="Epimerase"/>
    <property type="match status" value="1"/>
</dbReference>
<evidence type="ECO:0000313" key="4">
    <source>
        <dbReference type="Proteomes" id="UP000602057"/>
    </source>
</evidence>
<reference evidence="3" key="1">
    <citation type="journal article" date="2013" name="Int. J. Syst. Evol. Microbiol.">
        <title>Aestuariibaculum suncheonense gen. nov., sp. nov., a marine bacterium of the family Flavobacteriaceae isolated from a tidal flat and emended descriptions of the genera Gaetbulibacter and Tamlana.</title>
        <authorList>
            <person name="Jeong S.H."/>
            <person name="Park M.S."/>
            <person name="Jin H.M."/>
            <person name="Lee K."/>
            <person name="Park W."/>
            <person name="Jeon C.O."/>
        </authorList>
    </citation>
    <scope>NUCLEOTIDE SEQUENCE</scope>
    <source>
        <strain evidence="3">SC17</strain>
    </source>
</reference>
<dbReference type="PANTHER" id="PTHR43574">
    <property type="entry name" value="EPIMERASE-RELATED"/>
    <property type="match status" value="1"/>
</dbReference>
<dbReference type="Proteomes" id="UP000602057">
    <property type="component" value="Unassembled WGS sequence"/>
</dbReference>